<dbReference type="Proteomes" id="UP000537130">
    <property type="component" value="Unassembled WGS sequence"/>
</dbReference>
<dbReference type="PANTHER" id="PTHR33387">
    <property type="entry name" value="RMLC-LIKE JELLY ROLL FOLD PROTEIN"/>
    <property type="match status" value="1"/>
</dbReference>
<organism evidence="2 3">
    <name type="scientific">Litorivivens lipolytica</name>
    <dbReference type="NCBI Taxonomy" id="1524264"/>
    <lineage>
        <taxon>Bacteria</taxon>
        <taxon>Pseudomonadati</taxon>
        <taxon>Pseudomonadota</taxon>
        <taxon>Gammaproteobacteria</taxon>
        <taxon>Litorivivens</taxon>
    </lineage>
</organism>
<dbReference type="EMBL" id="JACHWY010000003">
    <property type="protein sequence ID" value="MBB3048462.1"/>
    <property type="molecule type" value="Genomic_DNA"/>
</dbReference>
<dbReference type="CDD" id="cd06121">
    <property type="entry name" value="cupin_YML079wp"/>
    <property type="match status" value="1"/>
</dbReference>
<evidence type="ECO:0000313" key="3">
    <source>
        <dbReference type="Proteomes" id="UP000537130"/>
    </source>
</evidence>
<dbReference type="InterPro" id="IPR009327">
    <property type="entry name" value="Cupin_DUF985"/>
</dbReference>
<dbReference type="InterPro" id="IPR014710">
    <property type="entry name" value="RmlC-like_jellyroll"/>
</dbReference>
<dbReference type="RefSeq" id="WP_183411246.1">
    <property type="nucleotide sequence ID" value="NZ_JACHWY010000003.1"/>
</dbReference>
<reference evidence="2 3" key="1">
    <citation type="submission" date="2020-08" db="EMBL/GenBank/DDBJ databases">
        <title>Genomic Encyclopedia of Type Strains, Phase III (KMG-III): the genomes of soil and plant-associated and newly described type strains.</title>
        <authorList>
            <person name="Whitman W."/>
        </authorList>
    </citation>
    <scope>NUCLEOTIDE SEQUENCE [LARGE SCALE GENOMIC DNA]</scope>
    <source>
        <strain evidence="2 3">CECT 8654</strain>
    </source>
</reference>
<name>A0A7W4W7V1_9GAMM</name>
<dbReference type="PANTHER" id="PTHR33387:SF3">
    <property type="entry name" value="DUF985 DOMAIN-CONTAINING PROTEIN"/>
    <property type="match status" value="1"/>
</dbReference>
<dbReference type="InterPro" id="IPR011051">
    <property type="entry name" value="RmlC_Cupin_sf"/>
</dbReference>
<sequence length="157" mass="17877">MDKQLLITQLRLEPHPEGGYFRRTYESSQVQKGRRLMSSIFYLLTDDSPTGHLHRNRSDIVHYWQAGSPLRYTLLSPEGKRLTFTLGPNLDAGEQLQLTVPGGFWKASQLVCGEFGLISEAVCPGFDYDDHAMARADEIKQRYPDHWPELKALCKGP</sequence>
<keyword evidence="3" id="KW-1185">Reference proteome</keyword>
<dbReference type="AlphaFoldDB" id="A0A7W4W7V1"/>
<dbReference type="Gene3D" id="2.60.120.10">
    <property type="entry name" value="Jelly Rolls"/>
    <property type="match status" value="1"/>
</dbReference>
<dbReference type="SUPFAM" id="SSF51182">
    <property type="entry name" value="RmlC-like cupins"/>
    <property type="match status" value="1"/>
</dbReference>
<accession>A0A7W4W7V1</accession>
<evidence type="ECO:0000313" key="2">
    <source>
        <dbReference type="EMBL" id="MBB3048462.1"/>
    </source>
</evidence>
<evidence type="ECO:0000259" key="1">
    <source>
        <dbReference type="Pfam" id="PF06172"/>
    </source>
</evidence>
<protein>
    <recommendedName>
        <fullName evidence="1">DUF985 domain-containing protein</fullName>
    </recommendedName>
</protein>
<dbReference type="InterPro" id="IPR039935">
    <property type="entry name" value="YML079W-like"/>
</dbReference>
<feature type="domain" description="DUF985" evidence="1">
    <location>
        <begin position="6"/>
        <end position="134"/>
    </location>
</feature>
<gene>
    <name evidence="2" type="ORF">FHR99_002736</name>
</gene>
<proteinExistence type="predicted"/>
<comment type="caution">
    <text evidence="2">The sequence shown here is derived from an EMBL/GenBank/DDBJ whole genome shotgun (WGS) entry which is preliminary data.</text>
</comment>
<dbReference type="Pfam" id="PF06172">
    <property type="entry name" value="Cupin_5"/>
    <property type="match status" value="1"/>
</dbReference>